<dbReference type="Pfam" id="PF00275">
    <property type="entry name" value="EPSP_synthase"/>
    <property type="match status" value="2"/>
</dbReference>
<dbReference type="UniPathway" id="UPA00053">
    <property type="reaction ID" value="UER00089"/>
</dbReference>
<feature type="binding site" evidence="7">
    <location>
        <position position="175"/>
    </location>
    <ligand>
        <name>3-phosphoshikimate</name>
        <dbReference type="ChEBI" id="CHEBI:145989"/>
    </ligand>
</feature>
<feature type="binding site" evidence="7">
    <location>
        <position position="176"/>
    </location>
    <ligand>
        <name>3-phosphoshikimate</name>
        <dbReference type="ChEBI" id="CHEBI:145989"/>
    </ligand>
</feature>
<feature type="binding site" evidence="7">
    <location>
        <position position="421"/>
    </location>
    <ligand>
        <name>phosphoenolpyruvate</name>
        <dbReference type="ChEBI" id="CHEBI:58702"/>
    </ligand>
</feature>
<feature type="binding site" evidence="7">
    <location>
        <position position="177"/>
    </location>
    <ligand>
        <name>3-phosphoshikimate</name>
        <dbReference type="ChEBI" id="CHEBI:145989"/>
    </ligand>
</feature>
<dbReference type="InterPro" id="IPR001986">
    <property type="entry name" value="Enolpyruvate_Tfrase_dom"/>
</dbReference>
<dbReference type="InterPro" id="IPR006264">
    <property type="entry name" value="EPSP_synthase"/>
</dbReference>
<keyword evidence="5 7" id="KW-0057">Aromatic amino acid biosynthesis</keyword>
<evidence type="ECO:0000313" key="9">
    <source>
        <dbReference type="EMBL" id="BAV91515.1"/>
    </source>
</evidence>
<feature type="binding site" evidence="7">
    <location>
        <position position="20"/>
    </location>
    <ligand>
        <name>3-phosphoshikimate</name>
        <dbReference type="ChEBI" id="CHEBI:145989"/>
    </ligand>
</feature>
<keyword evidence="10" id="KW-1185">Reference proteome</keyword>
<dbReference type="GO" id="GO:0009423">
    <property type="term" value="P:chorismate biosynthetic process"/>
    <property type="evidence" value="ECO:0007669"/>
    <property type="project" value="UniProtKB-UniRule"/>
</dbReference>
<dbReference type="AlphaFoldDB" id="A0A1J1E0W2"/>
<dbReference type="CDD" id="cd01556">
    <property type="entry name" value="EPSP_synthase"/>
    <property type="match status" value="1"/>
</dbReference>
<dbReference type="HAMAP" id="MF_00210">
    <property type="entry name" value="EPSP_synth"/>
    <property type="match status" value="1"/>
</dbReference>
<feature type="domain" description="Enolpyruvate transferase" evidence="8">
    <location>
        <begin position="254"/>
        <end position="457"/>
    </location>
</feature>
<evidence type="ECO:0000256" key="6">
    <source>
        <dbReference type="ARBA" id="ARBA00044633"/>
    </source>
</evidence>
<keyword evidence="7" id="KW-0963">Cytoplasm</keyword>
<comment type="similarity">
    <text evidence="2 7">Belongs to the EPSP synthase family.</text>
</comment>
<dbReference type="GO" id="GO:0009073">
    <property type="term" value="P:aromatic amino acid family biosynthetic process"/>
    <property type="evidence" value="ECO:0007669"/>
    <property type="project" value="UniProtKB-KW"/>
</dbReference>
<sequence length="463" mass="49600">MTKTMRSDDAVAVTAPASKSASHRYLIGAALAHGVSCVRNALESQDLERTRNILCAAGAGMRALPEKTGWEVRGMAAGPRGNSADGTPLACDVHESGTTCRLLTAVLASGRGFFRIHGAQRMHERPIAELAGALTRLGARIRFEQTPGCPPLLLEAQGLDPARCNGLVTIGMDISSQYFSGLLLAAPLARTQLTLEPGGHKAVSWPYVGLTLQCLEDFNIRFSVQTRPHAEAQWQDTDDAKRRAIQAVQPGCLRVTVKPGVYKAGSYTVEGDWSNASYLLAAGALGHVPVRVEGLRTDSLQGDRAFLDILKNMGARLAVEGHSVTVYPSTLHGMDADMSSCPDLAPTVAALAAFAQGTTRISNVAHLRFKESDRITAPATELRKAGVRVEEAPDGLLVHGLHPTRPRLVDGLTLVTHNDHRIAMSLALLGCGASDTNMATRIDDPAVVRKSFPDFWKLWSRIA</sequence>
<accession>A0A1J1E0W2</accession>
<feature type="binding site" evidence="7">
    <location>
        <position position="204"/>
    </location>
    <ligand>
        <name>3-phosphoshikimate</name>
        <dbReference type="ChEBI" id="CHEBI:145989"/>
    </ligand>
</feature>
<dbReference type="GO" id="GO:0005737">
    <property type="term" value="C:cytoplasm"/>
    <property type="evidence" value="ECO:0007669"/>
    <property type="project" value="UniProtKB-SubCell"/>
</dbReference>
<evidence type="ECO:0000313" key="10">
    <source>
        <dbReference type="Proteomes" id="UP000242645"/>
    </source>
</evidence>
<evidence type="ECO:0000256" key="4">
    <source>
        <dbReference type="ARBA" id="ARBA00022679"/>
    </source>
</evidence>
<comment type="subcellular location">
    <subcellularLocation>
        <location evidence="7">Cytoplasm</location>
    </subcellularLocation>
</comment>
<dbReference type="SUPFAM" id="SSF55205">
    <property type="entry name" value="EPT/RTPC-like"/>
    <property type="match status" value="1"/>
</dbReference>
<dbReference type="PANTHER" id="PTHR21090:SF5">
    <property type="entry name" value="PENTAFUNCTIONAL AROM POLYPEPTIDE"/>
    <property type="match status" value="1"/>
</dbReference>
<feature type="binding site" evidence="7">
    <location>
        <position position="450"/>
    </location>
    <ligand>
        <name>phosphoenolpyruvate</name>
        <dbReference type="ChEBI" id="CHEBI:58702"/>
    </ligand>
</feature>
<evidence type="ECO:0000256" key="7">
    <source>
        <dbReference type="HAMAP-Rule" id="MF_00210"/>
    </source>
</evidence>
<evidence type="ECO:0000256" key="5">
    <source>
        <dbReference type="ARBA" id="ARBA00023141"/>
    </source>
</evidence>
<feature type="binding site" evidence="7">
    <location>
        <position position="24"/>
    </location>
    <ligand>
        <name>3-phosphoshikimate</name>
        <dbReference type="ChEBI" id="CHEBI:145989"/>
    </ligand>
</feature>
<feature type="binding site" evidence="7">
    <location>
        <position position="97"/>
    </location>
    <ligand>
        <name>phosphoenolpyruvate</name>
        <dbReference type="ChEBI" id="CHEBI:58702"/>
    </ligand>
</feature>
<feature type="binding site" evidence="7">
    <location>
        <position position="177"/>
    </location>
    <ligand>
        <name>phosphoenolpyruvate</name>
        <dbReference type="ChEBI" id="CHEBI:58702"/>
    </ligand>
</feature>
<feature type="active site" description="Proton acceptor" evidence="7">
    <location>
        <position position="343"/>
    </location>
</feature>
<gene>
    <name evidence="7 9" type="primary">aroA</name>
    <name evidence="9" type="ORF">RSDT_0003</name>
</gene>
<comment type="pathway">
    <text evidence="1 7">Metabolic intermediate biosynthesis; chorismate biosynthesis; chorismate from D-erythrose 4-phosphate and phosphoenolpyruvate: step 6/7.</text>
</comment>
<protein>
    <recommendedName>
        <fullName evidence="7">3-phosphoshikimate 1-carboxyvinyltransferase</fullName>
        <ecNumber evidence="7">2.5.1.19</ecNumber>
    </recommendedName>
    <alternativeName>
        <fullName evidence="7">5-enolpyruvylshikimate-3-phosphate synthase</fullName>
        <shortName evidence="7">EPSP synthase</shortName>
        <shortName evidence="7">EPSPS</shortName>
    </alternativeName>
</protein>
<comment type="subunit">
    <text evidence="7">Monomer.</text>
</comment>
<dbReference type="Proteomes" id="UP000242645">
    <property type="component" value="Chromosome"/>
</dbReference>
<dbReference type="GO" id="GO:0003866">
    <property type="term" value="F:3-phosphoshikimate 1-carboxyvinyltransferase activity"/>
    <property type="evidence" value="ECO:0007669"/>
    <property type="project" value="UniProtKB-UniRule"/>
</dbReference>
<comment type="catalytic activity">
    <reaction evidence="6">
        <text>3-phosphoshikimate + phosphoenolpyruvate = 5-O-(1-carboxyvinyl)-3-phosphoshikimate + phosphate</text>
        <dbReference type="Rhea" id="RHEA:21256"/>
        <dbReference type="ChEBI" id="CHEBI:43474"/>
        <dbReference type="ChEBI" id="CHEBI:57701"/>
        <dbReference type="ChEBI" id="CHEBI:58702"/>
        <dbReference type="ChEBI" id="CHEBI:145989"/>
        <dbReference type="EC" id="2.5.1.19"/>
    </reaction>
    <physiologicalReaction direction="left-to-right" evidence="6">
        <dbReference type="Rhea" id="RHEA:21257"/>
    </physiologicalReaction>
</comment>
<feature type="domain" description="Enolpyruvate transferase" evidence="8">
    <location>
        <begin position="12"/>
        <end position="227"/>
    </location>
</feature>
<comment type="function">
    <text evidence="7">Catalyzes the transfer of the enolpyruvyl moiety of phosphoenolpyruvate (PEP) to the 5-hydroxyl of shikimate-3-phosphate (S3P) to produce enolpyruvyl shikimate-3-phosphate and inorganic phosphate.</text>
</comment>
<proteinExistence type="inferred from homology"/>
<evidence type="ECO:0000256" key="1">
    <source>
        <dbReference type="ARBA" id="ARBA00004811"/>
    </source>
</evidence>
<dbReference type="InterPro" id="IPR036968">
    <property type="entry name" value="Enolpyruvate_Tfrase_sf"/>
</dbReference>
<dbReference type="EMBL" id="AP017368">
    <property type="protein sequence ID" value="BAV91515.1"/>
    <property type="molecule type" value="Genomic_DNA"/>
</dbReference>
<dbReference type="GO" id="GO:0008652">
    <property type="term" value="P:amino acid biosynthetic process"/>
    <property type="evidence" value="ECO:0007669"/>
    <property type="project" value="UniProtKB-KW"/>
</dbReference>
<feature type="binding site" evidence="7">
    <location>
        <position position="374"/>
    </location>
    <ligand>
        <name>phosphoenolpyruvate</name>
        <dbReference type="ChEBI" id="CHEBI:58702"/>
    </ligand>
</feature>
<name>A0A1J1E0W2_9BACT</name>
<dbReference type="PANTHER" id="PTHR21090">
    <property type="entry name" value="AROM/DEHYDROQUINATE SYNTHASE"/>
    <property type="match status" value="1"/>
</dbReference>
<feature type="binding site" evidence="7">
    <location>
        <position position="343"/>
    </location>
    <ligand>
        <name>3-phosphoshikimate</name>
        <dbReference type="ChEBI" id="CHEBI:145989"/>
    </ligand>
</feature>
<comment type="caution">
    <text evidence="7">Lacks conserved residue(s) required for the propagation of feature annotation.</text>
</comment>
<evidence type="ECO:0000256" key="2">
    <source>
        <dbReference type="ARBA" id="ARBA00009948"/>
    </source>
</evidence>
<dbReference type="PIRSF" id="PIRSF000505">
    <property type="entry name" value="EPSPS"/>
    <property type="match status" value="1"/>
</dbReference>
<keyword evidence="4 7" id="KW-0808">Transferase</keyword>
<feature type="binding site" evidence="7">
    <location>
        <position position="19"/>
    </location>
    <ligand>
        <name>phosphoenolpyruvate</name>
        <dbReference type="ChEBI" id="CHEBI:58702"/>
    </ligand>
</feature>
<dbReference type="KEGG" id="dtr:RSDT_0003"/>
<feature type="binding site" evidence="7">
    <location>
        <position position="19"/>
    </location>
    <ligand>
        <name>3-phosphoshikimate</name>
        <dbReference type="ChEBI" id="CHEBI:145989"/>
    </ligand>
</feature>
<dbReference type="RefSeq" id="WP_096399065.1">
    <property type="nucleotide sequence ID" value="NZ_AP017368.1"/>
</dbReference>
<dbReference type="Gene3D" id="3.65.10.10">
    <property type="entry name" value="Enolpyruvate transferase domain"/>
    <property type="match status" value="2"/>
</dbReference>
<feature type="binding site" evidence="7">
    <location>
        <position position="370"/>
    </location>
    <ligand>
        <name>3-phosphoshikimate</name>
        <dbReference type="ChEBI" id="CHEBI:145989"/>
    </ligand>
</feature>
<keyword evidence="3 7" id="KW-0028">Amino-acid biosynthesis</keyword>
<organism evidence="9 10">
    <name type="scientific">Candidatus Desulfovibrio trichonymphae</name>
    <dbReference type="NCBI Taxonomy" id="1725232"/>
    <lineage>
        <taxon>Bacteria</taxon>
        <taxon>Pseudomonadati</taxon>
        <taxon>Thermodesulfobacteriota</taxon>
        <taxon>Desulfovibrionia</taxon>
        <taxon>Desulfovibrionales</taxon>
        <taxon>Desulfovibrionaceae</taxon>
        <taxon>Desulfovibrio</taxon>
    </lineage>
</organism>
<evidence type="ECO:0000256" key="3">
    <source>
        <dbReference type="ARBA" id="ARBA00022605"/>
    </source>
</evidence>
<evidence type="ECO:0000259" key="8">
    <source>
        <dbReference type="Pfam" id="PF00275"/>
    </source>
</evidence>
<dbReference type="OrthoDB" id="9809920at2"/>
<dbReference type="EC" id="2.5.1.19" evidence="7"/>
<dbReference type="InterPro" id="IPR013792">
    <property type="entry name" value="RNA3'P_cycl/enolpyr_Trfase_a/b"/>
</dbReference>
<feature type="binding site" evidence="7">
    <location>
        <position position="125"/>
    </location>
    <ligand>
        <name>phosphoenolpyruvate</name>
        <dbReference type="ChEBI" id="CHEBI:58702"/>
    </ligand>
</feature>
<reference evidence="9 10" key="1">
    <citation type="journal article" date="2017" name="ISME J.">
        <title>Genome of 'Ca. Desulfovibrio trichonymphae', an H2-oxidizing bacterium in a tripartite symbiotic system within a protist cell in the termite gut.</title>
        <authorList>
            <person name="Kuwahara H."/>
            <person name="Yuki M."/>
            <person name="Izawa K."/>
            <person name="Ohkuma M."/>
            <person name="Hongoh Y."/>
        </authorList>
    </citation>
    <scope>NUCLEOTIDE SEQUENCE [LARGE SCALE GENOMIC DNA]</scope>
    <source>
        <strain evidence="9 10">Rs-N31</strain>
    </source>
</reference>